<protein>
    <submittedName>
        <fullName evidence="1">15206_t:CDS:1</fullName>
    </submittedName>
</protein>
<comment type="caution">
    <text evidence="1">The sequence shown here is derived from an EMBL/GenBank/DDBJ whole genome shotgun (WGS) entry which is preliminary data.</text>
</comment>
<name>A0A9N8ZVA0_9GLOM</name>
<dbReference type="Proteomes" id="UP000789759">
    <property type="component" value="Unassembled WGS sequence"/>
</dbReference>
<keyword evidence="2" id="KW-1185">Reference proteome</keyword>
<accession>A0A9N8ZVA0</accession>
<evidence type="ECO:0000313" key="1">
    <source>
        <dbReference type="EMBL" id="CAG8509360.1"/>
    </source>
</evidence>
<gene>
    <name evidence="1" type="ORF">CPELLU_LOCUS2839</name>
</gene>
<evidence type="ECO:0000313" key="2">
    <source>
        <dbReference type="Proteomes" id="UP000789759"/>
    </source>
</evidence>
<organism evidence="1 2">
    <name type="scientific">Cetraspora pellucida</name>
    <dbReference type="NCBI Taxonomy" id="1433469"/>
    <lineage>
        <taxon>Eukaryota</taxon>
        <taxon>Fungi</taxon>
        <taxon>Fungi incertae sedis</taxon>
        <taxon>Mucoromycota</taxon>
        <taxon>Glomeromycotina</taxon>
        <taxon>Glomeromycetes</taxon>
        <taxon>Diversisporales</taxon>
        <taxon>Gigasporaceae</taxon>
        <taxon>Cetraspora</taxon>
    </lineage>
</organism>
<dbReference type="AlphaFoldDB" id="A0A9N8ZVA0"/>
<reference evidence="1" key="1">
    <citation type="submission" date="2021-06" db="EMBL/GenBank/DDBJ databases">
        <authorList>
            <person name="Kallberg Y."/>
            <person name="Tangrot J."/>
            <person name="Rosling A."/>
        </authorList>
    </citation>
    <scope>NUCLEOTIDE SEQUENCE</scope>
    <source>
        <strain evidence="1">FL966</strain>
    </source>
</reference>
<dbReference type="EMBL" id="CAJVQA010001294">
    <property type="protein sequence ID" value="CAG8509360.1"/>
    <property type="molecule type" value="Genomic_DNA"/>
</dbReference>
<sequence>MQGMTVEQKCSCFFNVDATFEVPRQEDFWTVYACCLIEYNKLSTRQEGIPANKRRNTSVCIEGICEAKIKITYIIATRTVRVEHFKNTPHHSHPIEDSDLLNTLEVIRQLVAQEASKSYLPSSIVMTVKELVQKNDISTLAQNLTQKDVANI</sequence>
<proteinExistence type="predicted"/>
<dbReference type="OrthoDB" id="5330842at2759"/>